<evidence type="ECO:0000256" key="2">
    <source>
        <dbReference type="SAM" id="SignalP"/>
    </source>
</evidence>
<keyword evidence="4" id="KW-1185">Reference proteome</keyword>
<dbReference type="EMBL" id="JAEAGR010000004">
    <property type="protein sequence ID" value="MBH1940414.1"/>
    <property type="molecule type" value="Genomic_DNA"/>
</dbReference>
<dbReference type="Gene3D" id="3.40.50.1820">
    <property type="entry name" value="alpha/beta hydrolase"/>
    <property type="match status" value="1"/>
</dbReference>
<evidence type="ECO:0000313" key="3">
    <source>
        <dbReference type="EMBL" id="MBH1940414.1"/>
    </source>
</evidence>
<protein>
    <recommendedName>
        <fullName evidence="5">Esterase</fullName>
    </recommendedName>
</protein>
<feature type="compositionally biased region" description="Acidic residues" evidence="1">
    <location>
        <begin position="66"/>
        <end position="79"/>
    </location>
</feature>
<name>A0A8J7HD36_9FIRM</name>
<feature type="chain" id="PRO_5035232692" description="Esterase" evidence="2">
    <location>
        <begin position="23"/>
        <end position="400"/>
    </location>
</feature>
<dbReference type="SUPFAM" id="SSF53474">
    <property type="entry name" value="alpha/beta-Hydrolases"/>
    <property type="match status" value="1"/>
</dbReference>
<dbReference type="Proteomes" id="UP000623269">
    <property type="component" value="Unassembled WGS sequence"/>
</dbReference>
<gene>
    <name evidence="3" type="ORF">I5677_05820</name>
</gene>
<dbReference type="InterPro" id="IPR000801">
    <property type="entry name" value="Esterase-like"/>
</dbReference>
<accession>A0A8J7HD36</accession>
<dbReference type="Pfam" id="PF00756">
    <property type="entry name" value="Esterase"/>
    <property type="match status" value="1"/>
</dbReference>
<keyword evidence="2" id="KW-0732">Signal</keyword>
<dbReference type="PROSITE" id="PS51257">
    <property type="entry name" value="PROKAR_LIPOPROTEIN"/>
    <property type="match status" value="1"/>
</dbReference>
<dbReference type="RefSeq" id="WP_197660636.1">
    <property type="nucleotide sequence ID" value="NZ_JAEAGR010000004.1"/>
</dbReference>
<feature type="signal peptide" evidence="2">
    <location>
        <begin position="1"/>
        <end position="22"/>
    </location>
</feature>
<dbReference type="InterPro" id="IPR050583">
    <property type="entry name" value="Mycobacterial_A85_antigen"/>
</dbReference>
<organism evidence="3 4">
    <name type="scientific">Mobilitalea sibirica</name>
    <dbReference type="NCBI Taxonomy" id="1462919"/>
    <lineage>
        <taxon>Bacteria</taxon>
        <taxon>Bacillati</taxon>
        <taxon>Bacillota</taxon>
        <taxon>Clostridia</taxon>
        <taxon>Lachnospirales</taxon>
        <taxon>Lachnospiraceae</taxon>
        <taxon>Mobilitalea</taxon>
    </lineage>
</organism>
<dbReference type="InterPro" id="IPR029058">
    <property type="entry name" value="AB_hydrolase_fold"/>
</dbReference>
<feature type="region of interest" description="Disordered" evidence="1">
    <location>
        <begin position="32"/>
        <end position="91"/>
    </location>
</feature>
<dbReference type="AlphaFoldDB" id="A0A8J7HD36"/>
<comment type="caution">
    <text evidence="3">The sequence shown here is derived from an EMBL/GenBank/DDBJ whole genome shotgun (WGS) entry which is preliminary data.</text>
</comment>
<dbReference type="PANTHER" id="PTHR48098">
    <property type="entry name" value="ENTEROCHELIN ESTERASE-RELATED"/>
    <property type="match status" value="1"/>
</dbReference>
<evidence type="ECO:0000313" key="4">
    <source>
        <dbReference type="Proteomes" id="UP000623269"/>
    </source>
</evidence>
<evidence type="ECO:0008006" key="5">
    <source>
        <dbReference type="Google" id="ProtNLM"/>
    </source>
</evidence>
<sequence>MNKKYFIIIGCLIMIFSFGACKKDDVETNKNDTNAVIEEQNAEEGTTGAEAETDVEETSGSKNEPDEATSIDIADEPIETSDTSAVREEEDADVVEGEHYIRTTFTSEAITQALDPCDGTKDLNIYLPPSYYQSDKRYPVVYYFHGFGDHMRFLSTYQSSLDMNMALPENKEFIVVEVDGSRKNKSQGSFWVNSPVSGMWEDYIIKEIVPYIDENYKTIPKSESRATVGYSMGGFASINLALRNPDIFSSVLSVTPGLLKEGSMDIAMDSWTGDSTFKQCYGQTFAPNEDNENLCDIPKMDGTEADNAIIEKWETGFSNLEEKIDAYLEKKIPLKAIHVIYGTFDYYKWIPEGCENFSEILTKKGVEHTLTQLSAGHTIPSNFIRTYFVPYFTENLEFEE</sequence>
<evidence type="ECO:0000256" key="1">
    <source>
        <dbReference type="SAM" id="MobiDB-lite"/>
    </source>
</evidence>
<proteinExistence type="predicted"/>
<reference evidence="3" key="1">
    <citation type="submission" date="2020-12" db="EMBL/GenBank/DDBJ databases">
        <title>M. sibirica DSM 26468T genome.</title>
        <authorList>
            <person name="Thieme N."/>
            <person name="Rettenmaier R."/>
            <person name="Zverlov V."/>
            <person name="Liebl W."/>
        </authorList>
    </citation>
    <scope>NUCLEOTIDE SEQUENCE</scope>
    <source>
        <strain evidence="3">DSM 26468</strain>
    </source>
</reference>